<dbReference type="SUPFAM" id="SSF54648">
    <property type="entry name" value="DLC"/>
    <property type="match status" value="1"/>
</dbReference>
<protein>
    <recommendedName>
        <fullName evidence="1">Dynein light chain</fullName>
    </recommendedName>
</protein>
<keyword evidence="1" id="KW-0505">Motor protein</keyword>
<evidence type="ECO:0000256" key="1">
    <source>
        <dbReference type="RuleBase" id="RU365010"/>
    </source>
</evidence>
<dbReference type="InterPro" id="IPR037177">
    <property type="entry name" value="DLC_sf"/>
</dbReference>
<dbReference type="OrthoDB" id="10033309at2759"/>
<gene>
    <name evidence="2" type="ORF">CAMP_LOCUS10435</name>
</gene>
<accession>A0A9P1ILH5</accession>
<dbReference type="FunFam" id="3.30.740.10:FF:000006">
    <property type="entry name" value="Dynein light chain"/>
    <property type="match status" value="1"/>
</dbReference>
<evidence type="ECO:0000313" key="2">
    <source>
        <dbReference type="EMBL" id="CAI5447798.1"/>
    </source>
</evidence>
<keyword evidence="1" id="KW-0963">Cytoplasm</keyword>
<keyword evidence="3" id="KW-1185">Reference proteome</keyword>
<comment type="similarity">
    <text evidence="1">Belongs to the dynein light chain family.</text>
</comment>
<dbReference type="Proteomes" id="UP001152747">
    <property type="component" value="Unassembled WGS sequence"/>
</dbReference>
<dbReference type="GO" id="GO:0005874">
    <property type="term" value="C:microtubule"/>
    <property type="evidence" value="ECO:0007669"/>
    <property type="project" value="UniProtKB-KW"/>
</dbReference>
<dbReference type="InterPro" id="IPR001372">
    <property type="entry name" value="Dynein_light_chain_typ-1/2"/>
</dbReference>
<keyword evidence="1" id="KW-0493">Microtubule</keyword>
<comment type="subcellular location">
    <subcellularLocation>
        <location evidence="1">Cytoplasm</location>
        <location evidence="1">Cytoskeleton</location>
    </subcellularLocation>
</comment>
<dbReference type="GO" id="GO:0005868">
    <property type="term" value="C:cytoplasmic dynein complex"/>
    <property type="evidence" value="ECO:0007669"/>
    <property type="project" value="TreeGrafter"/>
</dbReference>
<evidence type="ECO:0000313" key="3">
    <source>
        <dbReference type="Proteomes" id="UP001152747"/>
    </source>
</evidence>
<keyword evidence="1" id="KW-0206">Cytoskeleton</keyword>
<dbReference type="Gene3D" id="3.30.740.10">
    <property type="entry name" value="Protein Inhibitor Of Neuronal Nitric Oxide Synthase"/>
    <property type="match status" value="1"/>
</dbReference>
<dbReference type="SMART" id="SM01375">
    <property type="entry name" value="Dynein_light"/>
    <property type="match status" value="1"/>
</dbReference>
<reference evidence="2" key="1">
    <citation type="submission" date="2022-11" db="EMBL/GenBank/DDBJ databases">
        <authorList>
            <person name="Kikuchi T."/>
        </authorList>
    </citation>
    <scope>NUCLEOTIDE SEQUENCE</scope>
    <source>
        <strain evidence="2">PS1010</strain>
    </source>
</reference>
<dbReference type="PANTHER" id="PTHR11886:SF87">
    <property type="entry name" value="DYNEIN LIGHT CHAIN"/>
    <property type="match status" value="1"/>
</dbReference>
<sequence length="180" mass="20743">MSCTTITTMSQESEEMQRKQFVAKQKITRAKSFSLATTTKHRVKAMNNEKAHRFELECRRTGKCREVVADVQHSSMPLHMEQEACSLAAKAITTYHLEHDIARHLKTTFDKQHGPDWHCICGKHFGSFVTFEPQNFIYFRIGTIAFMLFKTTLQNLPIAEENLKNHEPITPLTIIGKSKF</sequence>
<dbReference type="CDD" id="cd21452">
    <property type="entry name" value="DLC-like_DYNLL1_DYNLL2"/>
    <property type="match status" value="1"/>
</dbReference>
<proteinExistence type="inferred from homology"/>
<organism evidence="2 3">
    <name type="scientific">Caenorhabditis angaria</name>
    <dbReference type="NCBI Taxonomy" id="860376"/>
    <lineage>
        <taxon>Eukaryota</taxon>
        <taxon>Metazoa</taxon>
        <taxon>Ecdysozoa</taxon>
        <taxon>Nematoda</taxon>
        <taxon>Chromadorea</taxon>
        <taxon>Rhabditida</taxon>
        <taxon>Rhabditina</taxon>
        <taxon>Rhabditomorpha</taxon>
        <taxon>Rhabditoidea</taxon>
        <taxon>Rhabditidae</taxon>
        <taxon>Peloderinae</taxon>
        <taxon>Caenorhabditis</taxon>
    </lineage>
</organism>
<comment type="caution">
    <text evidence="2">The sequence shown here is derived from an EMBL/GenBank/DDBJ whole genome shotgun (WGS) entry which is preliminary data.</text>
</comment>
<name>A0A9P1ILH5_9PELO</name>
<dbReference type="PANTHER" id="PTHR11886">
    <property type="entry name" value="DYNEIN LIGHT CHAIN"/>
    <property type="match status" value="1"/>
</dbReference>
<dbReference type="GO" id="GO:0045505">
    <property type="term" value="F:dynein intermediate chain binding"/>
    <property type="evidence" value="ECO:0007669"/>
    <property type="project" value="TreeGrafter"/>
</dbReference>
<dbReference type="Pfam" id="PF01221">
    <property type="entry name" value="Dynein_light"/>
    <property type="match status" value="1"/>
</dbReference>
<dbReference type="EMBL" id="CANHGI010000004">
    <property type="protein sequence ID" value="CAI5447798.1"/>
    <property type="molecule type" value="Genomic_DNA"/>
</dbReference>
<dbReference type="AlphaFoldDB" id="A0A9P1ILH5"/>
<keyword evidence="1" id="KW-0243">Dynein</keyword>
<dbReference type="GO" id="GO:0007017">
    <property type="term" value="P:microtubule-based process"/>
    <property type="evidence" value="ECO:0007669"/>
    <property type="project" value="InterPro"/>
</dbReference>